<organism evidence="2 3">
    <name type="scientific">Zootermopsis nevadensis</name>
    <name type="common">Dampwood termite</name>
    <dbReference type="NCBI Taxonomy" id="136037"/>
    <lineage>
        <taxon>Eukaryota</taxon>
        <taxon>Metazoa</taxon>
        <taxon>Ecdysozoa</taxon>
        <taxon>Arthropoda</taxon>
        <taxon>Hexapoda</taxon>
        <taxon>Insecta</taxon>
        <taxon>Pterygota</taxon>
        <taxon>Neoptera</taxon>
        <taxon>Polyneoptera</taxon>
        <taxon>Dictyoptera</taxon>
        <taxon>Blattodea</taxon>
        <taxon>Blattoidea</taxon>
        <taxon>Termitoidae</taxon>
        <taxon>Termopsidae</taxon>
        <taxon>Zootermopsis</taxon>
    </lineage>
</organism>
<evidence type="ECO:0000256" key="1">
    <source>
        <dbReference type="SAM" id="Phobius"/>
    </source>
</evidence>
<gene>
    <name evidence="2" type="ORF">L798_07617</name>
</gene>
<evidence type="ECO:0000313" key="3">
    <source>
        <dbReference type="Proteomes" id="UP000027135"/>
    </source>
</evidence>
<dbReference type="Proteomes" id="UP000027135">
    <property type="component" value="Unassembled WGS sequence"/>
</dbReference>
<sequence length="220" mass="25558">MFMIQTQLELESNVTEIKKRLSKLQMKKFENEEHDSRRKEECARLKENEETLRKELHDTCAAVQSLKEDVDHLYEGTTPSKEDAAILERNRDLLRLYKNLTGLKWDYTAPPSDYTGSILEWQMCTLILLVLILGGLAMQLYNSRLQKKRILTIDSGKFCQKDKNYYASLTLISGVFNFVNNYCNYFHYPAGEASVQLVWDEIQRAAHAVWSDINGQEPLP</sequence>
<dbReference type="InParanoid" id="A0A067RTR9"/>
<name>A0A067RTR9_ZOONE</name>
<dbReference type="EMBL" id="KK852424">
    <property type="protein sequence ID" value="KDR24210.1"/>
    <property type="molecule type" value="Genomic_DNA"/>
</dbReference>
<dbReference type="AlphaFoldDB" id="A0A067RTR9"/>
<proteinExistence type="predicted"/>
<evidence type="ECO:0000313" key="2">
    <source>
        <dbReference type="EMBL" id="KDR24210.1"/>
    </source>
</evidence>
<keyword evidence="3" id="KW-1185">Reference proteome</keyword>
<reference evidence="2 3" key="1">
    <citation type="journal article" date="2014" name="Nat. Commun.">
        <title>Molecular traces of alternative social organization in a termite genome.</title>
        <authorList>
            <person name="Terrapon N."/>
            <person name="Li C."/>
            <person name="Robertson H.M."/>
            <person name="Ji L."/>
            <person name="Meng X."/>
            <person name="Booth W."/>
            <person name="Chen Z."/>
            <person name="Childers C.P."/>
            <person name="Glastad K.M."/>
            <person name="Gokhale K."/>
            <person name="Gowin J."/>
            <person name="Gronenberg W."/>
            <person name="Hermansen R.A."/>
            <person name="Hu H."/>
            <person name="Hunt B.G."/>
            <person name="Huylmans A.K."/>
            <person name="Khalil S.M."/>
            <person name="Mitchell R.D."/>
            <person name="Munoz-Torres M.C."/>
            <person name="Mustard J.A."/>
            <person name="Pan H."/>
            <person name="Reese J.T."/>
            <person name="Scharf M.E."/>
            <person name="Sun F."/>
            <person name="Vogel H."/>
            <person name="Xiao J."/>
            <person name="Yang W."/>
            <person name="Yang Z."/>
            <person name="Yang Z."/>
            <person name="Zhou J."/>
            <person name="Zhu J."/>
            <person name="Brent C.S."/>
            <person name="Elsik C.G."/>
            <person name="Goodisman M.A."/>
            <person name="Liberles D.A."/>
            <person name="Roe R.M."/>
            <person name="Vargo E.L."/>
            <person name="Vilcinskas A."/>
            <person name="Wang J."/>
            <person name="Bornberg-Bauer E."/>
            <person name="Korb J."/>
            <person name="Zhang G."/>
            <person name="Liebig J."/>
        </authorList>
    </citation>
    <scope>NUCLEOTIDE SEQUENCE [LARGE SCALE GENOMIC DNA]</scope>
    <source>
        <tissue evidence="2">Whole organism</tissue>
    </source>
</reference>
<keyword evidence="1" id="KW-1133">Transmembrane helix</keyword>
<keyword evidence="1" id="KW-0812">Transmembrane</keyword>
<protein>
    <submittedName>
        <fullName evidence="2">Uncharacterized protein</fullName>
    </submittedName>
</protein>
<accession>A0A067RTR9</accession>
<feature type="transmembrane region" description="Helical" evidence="1">
    <location>
        <begin position="118"/>
        <end position="141"/>
    </location>
</feature>
<keyword evidence="1" id="KW-0472">Membrane</keyword>